<dbReference type="GO" id="GO:0009298">
    <property type="term" value="P:GDP-mannose biosynthetic process"/>
    <property type="evidence" value="ECO:0007669"/>
    <property type="project" value="TreeGrafter"/>
</dbReference>
<evidence type="ECO:0000313" key="10">
    <source>
        <dbReference type="EMBL" id="APS00944.1"/>
    </source>
</evidence>
<evidence type="ECO:0000313" key="11">
    <source>
        <dbReference type="Proteomes" id="UP000185544"/>
    </source>
</evidence>
<dbReference type="InterPro" id="IPR005835">
    <property type="entry name" value="NTP_transferase_dom"/>
</dbReference>
<dbReference type="KEGG" id="pabo:BCY86_07020"/>
<dbReference type="GO" id="GO:0004475">
    <property type="term" value="F:mannose-1-phosphate guanylyltransferase (GTP) activity"/>
    <property type="evidence" value="ECO:0007669"/>
    <property type="project" value="UniProtKB-EC"/>
</dbReference>
<keyword evidence="11" id="KW-1185">Reference proteome</keyword>
<evidence type="ECO:0000256" key="3">
    <source>
        <dbReference type="ARBA" id="ARBA00022679"/>
    </source>
</evidence>
<proteinExistence type="inferred from homology"/>
<dbReference type="EC" id="2.7.7.13" evidence="2"/>
<dbReference type="SUPFAM" id="SSF53448">
    <property type="entry name" value="Nucleotide-diphospho-sugar transferases"/>
    <property type="match status" value="1"/>
</dbReference>
<accession>A0A1L6MZE7</accession>
<keyword evidence="4" id="KW-0548">Nucleotidyltransferase</keyword>
<sequence length="362" mass="40233">MQDTYAVILAGGAGTRFWPASRKHIPKQLLPLAGLPNESMVAATVRRLSPLIPSHRMLISTSQHLLPQVKRVLPTTFVDAQFLSEPVGRNTAPCIGWATFKIVRQNENARIVVLPSDHFIADEQKFLQTIERALDVASKGYLTTIGIIPTRPETGYGYIELGDPIDPHAFQCKKFTEKPSYNIAQKYVASQKHLWNAGIFCFQAKVMKAAISNSIPSLADGLVEIEQAALQGEEEESIHQVFPRLPSLSIDYGIMEKASNLAVVPADFGWNDVGSWASAWELAVRDEHGNVLPSNAIALCASNNFYYASSTNPSKKLVALVDVHDFVIVDTEDTLLIVPRERSQEVRSVVEQLQQRKQFEWL</sequence>
<dbReference type="STRING" id="1882918.BCY86_07020"/>
<evidence type="ECO:0000259" key="8">
    <source>
        <dbReference type="Pfam" id="PF00483"/>
    </source>
</evidence>
<evidence type="ECO:0000256" key="7">
    <source>
        <dbReference type="ARBA" id="ARBA00047343"/>
    </source>
</evidence>
<keyword evidence="5" id="KW-0547">Nucleotide-binding</keyword>
<evidence type="ECO:0000256" key="6">
    <source>
        <dbReference type="ARBA" id="ARBA00023134"/>
    </source>
</evidence>
<dbReference type="SUPFAM" id="SSF159283">
    <property type="entry name" value="Guanosine diphospho-D-mannose pyrophosphorylase/mannose-6-phosphate isomerase linker domain"/>
    <property type="match status" value="1"/>
</dbReference>
<feature type="domain" description="MannoseP isomerase/GMP-like beta-helix" evidence="9">
    <location>
        <begin position="296"/>
        <end position="353"/>
    </location>
</feature>
<dbReference type="FunFam" id="3.90.550.10:FF:000046">
    <property type="entry name" value="Mannose-1-phosphate guanylyltransferase (GDP)"/>
    <property type="match status" value="1"/>
</dbReference>
<dbReference type="InterPro" id="IPR051161">
    <property type="entry name" value="Mannose-6P_isomerase_type2"/>
</dbReference>
<dbReference type="Pfam" id="PF00483">
    <property type="entry name" value="NTP_transferase"/>
    <property type="match status" value="1"/>
</dbReference>
<comment type="catalytic activity">
    <reaction evidence="7">
        <text>alpha-D-mannose 1-phosphate + GTP + H(+) = GDP-alpha-D-mannose + diphosphate</text>
        <dbReference type="Rhea" id="RHEA:15229"/>
        <dbReference type="ChEBI" id="CHEBI:15378"/>
        <dbReference type="ChEBI" id="CHEBI:33019"/>
        <dbReference type="ChEBI" id="CHEBI:37565"/>
        <dbReference type="ChEBI" id="CHEBI:57527"/>
        <dbReference type="ChEBI" id="CHEBI:58409"/>
        <dbReference type="EC" id="2.7.7.13"/>
    </reaction>
</comment>
<evidence type="ECO:0000256" key="2">
    <source>
        <dbReference type="ARBA" id="ARBA00012387"/>
    </source>
</evidence>
<dbReference type="InterPro" id="IPR054566">
    <property type="entry name" value="ManC/GMP-like_b-helix"/>
</dbReference>
<feature type="domain" description="Nucleotidyl transferase" evidence="8">
    <location>
        <begin position="6"/>
        <end position="286"/>
    </location>
</feature>
<dbReference type="Gene3D" id="3.90.550.10">
    <property type="entry name" value="Spore Coat Polysaccharide Biosynthesis Protein SpsA, Chain A"/>
    <property type="match status" value="1"/>
</dbReference>
<dbReference type="PANTHER" id="PTHR46390:SF1">
    <property type="entry name" value="MANNOSE-1-PHOSPHATE GUANYLYLTRANSFERASE"/>
    <property type="match status" value="1"/>
</dbReference>
<dbReference type="InterPro" id="IPR049577">
    <property type="entry name" value="GMPP_N"/>
</dbReference>
<reference evidence="10 11" key="1">
    <citation type="submission" date="2016-08" db="EMBL/GenBank/DDBJ databases">
        <title>Identification and validation of antigenic proteins from Pajaroellobacter abortibovis using de-novo genome sequence assembly and reverse vaccinology.</title>
        <authorList>
            <person name="Welly B.T."/>
            <person name="Miller M.R."/>
            <person name="Stott J.L."/>
            <person name="Blanchard M.T."/>
            <person name="Islas-Trejo A.D."/>
            <person name="O'Rourke S.M."/>
            <person name="Young A.E."/>
            <person name="Medrano J.F."/>
            <person name="Van Eenennaam A.L."/>
        </authorList>
    </citation>
    <scope>NUCLEOTIDE SEQUENCE [LARGE SCALE GENOMIC DNA]</scope>
    <source>
        <strain evidence="10 11">BTF92-0548A/99-0131</strain>
    </source>
</reference>
<dbReference type="EMBL" id="CP016908">
    <property type="protein sequence ID" value="APS00944.1"/>
    <property type="molecule type" value="Genomic_DNA"/>
</dbReference>
<dbReference type="Pfam" id="PF22640">
    <property type="entry name" value="ManC_GMP_beta-helix"/>
    <property type="match status" value="1"/>
</dbReference>
<name>A0A1L6MZE7_9BACT</name>
<keyword evidence="3" id="KW-0808">Transferase</keyword>
<dbReference type="CDD" id="cd02509">
    <property type="entry name" value="GDP-M1P_Guanylyltransferase"/>
    <property type="match status" value="1"/>
</dbReference>
<evidence type="ECO:0000256" key="4">
    <source>
        <dbReference type="ARBA" id="ARBA00022695"/>
    </source>
</evidence>
<organism evidence="10 11">
    <name type="scientific">Pajaroellobacter abortibovis</name>
    <dbReference type="NCBI Taxonomy" id="1882918"/>
    <lineage>
        <taxon>Bacteria</taxon>
        <taxon>Pseudomonadati</taxon>
        <taxon>Myxococcota</taxon>
        <taxon>Polyangia</taxon>
        <taxon>Polyangiales</taxon>
        <taxon>Polyangiaceae</taxon>
    </lineage>
</organism>
<gene>
    <name evidence="10" type="ORF">BCY86_07020</name>
</gene>
<dbReference type="PANTHER" id="PTHR46390">
    <property type="entry name" value="MANNOSE-1-PHOSPHATE GUANYLYLTRANSFERASE"/>
    <property type="match status" value="1"/>
</dbReference>
<evidence type="ECO:0000256" key="1">
    <source>
        <dbReference type="ARBA" id="ARBA00006115"/>
    </source>
</evidence>
<evidence type="ECO:0000256" key="5">
    <source>
        <dbReference type="ARBA" id="ARBA00022741"/>
    </source>
</evidence>
<dbReference type="InterPro" id="IPR029044">
    <property type="entry name" value="Nucleotide-diphossugar_trans"/>
</dbReference>
<evidence type="ECO:0000259" key="9">
    <source>
        <dbReference type="Pfam" id="PF22640"/>
    </source>
</evidence>
<protein>
    <recommendedName>
        <fullName evidence="2">mannose-1-phosphate guanylyltransferase</fullName>
        <ecNumber evidence="2">2.7.7.13</ecNumber>
    </recommendedName>
</protein>
<dbReference type="Proteomes" id="UP000185544">
    <property type="component" value="Chromosome"/>
</dbReference>
<comment type="similarity">
    <text evidence="1">Belongs to the mannose-6-phosphate isomerase type 2 family.</text>
</comment>
<keyword evidence="6" id="KW-0342">GTP-binding</keyword>
<dbReference type="AlphaFoldDB" id="A0A1L6MZE7"/>
<dbReference type="GO" id="GO:0005525">
    <property type="term" value="F:GTP binding"/>
    <property type="evidence" value="ECO:0007669"/>
    <property type="project" value="UniProtKB-KW"/>
</dbReference>